<dbReference type="InterPro" id="IPR041236">
    <property type="entry name" value="PriA_C"/>
</dbReference>
<keyword evidence="1 11" id="KW-0639">Primosome</keyword>
<reference evidence="14 15" key="1">
    <citation type="submission" date="2021-10" db="EMBL/GenBank/DDBJ databases">
        <title>Lutispora strain m25 sp. nov., a thermophilic, non-spore-forming bacterium isolated from a lab-scale methanogenic bioreactor digesting anaerobic sludge.</title>
        <authorList>
            <person name="El Houari A."/>
            <person name="Mcdonald J."/>
        </authorList>
    </citation>
    <scope>NUCLEOTIDE SEQUENCE [LARGE SCALE GENOMIC DNA]</scope>
    <source>
        <strain evidence="15">m25</strain>
    </source>
</reference>
<comment type="function">
    <text evidence="11">Initiates the restart of stalled replication forks, which reloads the replicative helicase on sites other than the origin of replication. Recognizes and binds to abandoned replication forks and remodels them to uncover a helicase loading site. Promotes assembly of the primosome at these replication forks.</text>
</comment>
<evidence type="ECO:0000256" key="1">
    <source>
        <dbReference type="ARBA" id="ARBA00022515"/>
    </source>
</evidence>
<evidence type="ECO:0000256" key="3">
    <source>
        <dbReference type="ARBA" id="ARBA00022723"/>
    </source>
</evidence>
<comment type="catalytic activity">
    <reaction evidence="11">
        <text>ATP + H2O = ADP + phosphate + H(+)</text>
        <dbReference type="Rhea" id="RHEA:13065"/>
        <dbReference type="ChEBI" id="CHEBI:15377"/>
        <dbReference type="ChEBI" id="CHEBI:15378"/>
        <dbReference type="ChEBI" id="CHEBI:30616"/>
        <dbReference type="ChEBI" id="CHEBI:43474"/>
        <dbReference type="ChEBI" id="CHEBI:456216"/>
        <dbReference type="EC" id="5.6.2.4"/>
    </reaction>
</comment>
<evidence type="ECO:0000256" key="9">
    <source>
        <dbReference type="ARBA" id="ARBA00023125"/>
    </source>
</evidence>
<evidence type="ECO:0000256" key="4">
    <source>
        <dbReference type="ARBA" id="ARBA00022741"/>
    </source>
</evidence>
<feature type="binding site" evidence="11">
    <location>
        <position position="526"/>
    </location>
    <ligand>
        <name>Zn(2+)</name>
        <dbReference type="ChEBI" id="CHEBI:29105"/>
        <label>2</label>
    </ligand>
</feature>
<dbReference type="Pfam" id="PF00270">
    <property type="entry name" value="DEAD"/>
    <property type="match status" value="1"/>
</dbReference>
<dbReference type="SUPFAM" id="SSF52540">
    <property type="entry name" value="P-loop containing nucleoside triphosphate hydrolases"/>
    <property type="match status" value="1"/>
</dbReference>
<organism evidence="14 15">
    <name type="scientific">Lutispora saccharofermentans</name>
    <dbReference type="NCBI Taxonomy" id="3024236"/>
    <lineage>
        <taxon>Bacteria</taxon>
        <taxon>Bacillati</taxon>
        <taxon>Bacillota</taxon>
        <taxon>Clostridia</taxon>
        <taxon>Lutisporales</taxon>
        <taxon>Lutisporaceae</taxon>
        <taxon>Lutispora</taxon>
    </lineage>
</organism>
<keyword evidence="3 11" id="KW-0479">Metal-binding</keyword>
<dbReference type="PANTHER" id="PTHR30580">
    <property type="entry name" value="PRIMOSOMAL PROTEIN N"/>
    <property type="match status" value="1"/>
</dbReference>
<sequence length="809" mass="91508">MKIAQIIVDNKCKETDRVYSYLIPQGLEIKIGHRVIVPFGRANKKIAGYVVGLKSNTELEINKLKAIAGLPSNDIFLSADMLKLIKWMREKYLCYYIEAIHGALPANIRIKNTYIYELNQDSKNIDLLKEGNPQALMDVLEFMEENGGRATKEELRDNFNDNILENAVKKLIKLGVLKRHQKVKSQENIMYERFVYPDAEKAEIPANAKKQRLLMDIVGSKPGISIKALQKDYAIGKATIDNLLSKGFIRIEEKEAYRLVPEKIQAESKKILTKEQCRAFGEIEECFKKGRHVLLHGVTGSGKTEIYLQLIEAELKKGKQGIVLVPEISLTPQMIRRFVSRFGDTVAVLHSGLSNGEKYDEWRRIAEGKAKVAIGARSAIFAPFEKLGIIIIDEEHENTYKSETRPKYDAREVAMKRCDIEGARLLLGSATPSIESYFKATNKLNNMALVSINTRVNNKVMPNVKIVDMREELKAGNKSIFSHSLAEEIKIALGQKDQIILFLNRRGYSTFVSCRSCGFVAKCPNCNISLTYHAKGNYLTCHYCGYSRPNPKECPSCKSSYIKYFGIGTQRVEREFQSTFDDIDVLRMDADTTTRKNSHKLILDKFRNKEASVLIGTQMIGKGHDFSDVTLVGIITSDTYLNLPDFRAGEKTFQMVTQSAGRAGRGDKPGTVIIQTYSPEHYSLLYAKNHDYEGFYKDEIKMRKEMNYPPFSHLGHIVISGIGEDAVVKAAKEAGRSLNKLRGDNSNIEIWGPSPAPLSRINNRHRWQLVLKSVKEEEVLKILRDFNNSAFLNSEEVSVSMDINPLNML</sequence>
<keyword evidence="10 11" id="KW-0413">Isomerase</keyword>
<dbReference type="Pfam" id="PF00271">
    <property type="entry name" value="Helicase_C"/>
    <property type="match status" value="1"/>
</dbReference>
<feature type="binding site" evidence="11">
    <location>
        <position position="514"/>
    </location>
    <ligand>
        <name>Zn(2+)</name>
        <dbReference type="ChEBI" id="CHEBI:29105"/>
        <label>1</label>
    </ligand>
</feature>
<accession>A0ABT1N9Y6</accession>
<evidence type="ECO:0000256" key="10">
    <source>
        <dbReference type="ARBA" id="ARBA00023235"/>
    </source>
</evidence>
<comment type="caution">
    <text evidence="14">The sequence shown here is derived from an EMBL/GenBank/DDBJ whole genome shotgun (WGS) entry which is preliminary data.</text>
</comment>
<dbReference type="HAMAP" id="MF_00983">
    <property type="entry name" value="PriA"/>
    <property type="match status" value="1"/>
</dbReference>
<dbReference type="InterPro" id="IPR005259">
    <property type="entry name" value="PriA"/>
</dbReference>
<evidence type="ECO:0000256" key="6">
    <source>
        <dbReference type="ARBA" id="ARBA00022806"/>
    </source>
</evidence>
<dbReference type="Proteomes" id="UP001651880">
    <property type="component" value="Unassembled WGS sequence"/>
</dbReference>
<evidence type="ECO:0000313" key="15">
    <source>
        <dbReference type="Proteomes" id="UP001651880"/>
    </source>
</evidence>
<evidence type="ECO:0000256" key="2">
    <source>
        <dbReference type="ARBA" id="ARBA00022705"/>
    </source>
</evidence>
<dbReference type="InterPro" id="IPR042115">
    <property type="entry name" value="PriA_3primeBD_sf"/>
</dbReference>
<feature type="domain" description="Helicase C-terminal" evidence="13">
    <location>
        <begin position="549"/>
        <end position="703"/>
    </location>
</feature>
<evidence type="ECO:0000259" key="13">
    <source>
        <dbReference type="PROSITE" id="PS51194"/>
    </source>
</evidence>
<dbReference type="Gene3D" id="3.40.1440.60">
    <property type="entry name" value="PriA, 3(prime) DNA-binding domain"/>
    <property type="match status" value="1"/>
</dbReference>
<name>A0ABT1N9Y6_9FIRM</name>
<evidence type="ECO:0000256" key="7">
    <source>
        <dbReference type="ARBA" id="ARBA00022833"/>
    </source>
</evidence>
<dbReference type="CDD" id="cd17929">
    <property type="entry name" value="DEXHc_priA"/>
    <property type="match status" value="1"/>
</dbReference>
<dbReference type="Pfam" id="PF17764">
    <property type="entry name" value="PriA_3primeBD"/>
    <property type="match status" value="1"/>
</dbReference>
<keyword evidence="7 11" id="KW-0862">Zinc</keyword>
<keyword evidence="4 11" id="KW-0547">Nucleotide-binding</keyword>
<dbReference type="PROSITE" id="PS51192">
    <property type="entry name" value="HELICASE_ATP_BIND_1"/>
    <property type="match status" value="1"/>
</dbReference>
<dbReference type="Gene3D" id="3.40.50.300">
    <property type="entry name" value="P-loop containing nucleotide triphosphate hydrolases"/>
    <property type="match status" value="2"/>
</dbReference>
<feature type="domain" description="Helicase ATP-binding" evidence="12">
    <location>
        <begin position="284"/>
        <end position="450"/>
    </location>
</feature>
<keyword evidence="2 11" id="KW-0235">DNA replication</keyword>
<comment type="catalytic activity">
    <reaction evidence="11">
        <text>Couples ATP hydrolysis with the unwinding of duplex DNA by translocating in the 3'-5' direction.</text>
        <dbReference type="EC" id="5.6.2.4"/>
    </reaction>
</comment>
<dbReference type="RefSeq" id="WP_255225993.1">
    <property type="nucleotide sequence ID" value="NZ_JAJEKE010000001.1"/>
</dbReference>
<evidence type="ECO:0000256" key="11">
    <source>
        <dbReference type="HAMAP-Rule" id="MF_00983"/>
    </source>
</evidence>
<keyword evidence="15" id="KW-1185">Reference proteome</keyword>
<gene>
    <name evidence="11 14" type="primary">priA</name>
    <name evidence="14" type="ORF">LJD61_00670</name>
</gene>
<dbReference type="InterPro" id="IPR011545">
    <property type="entry name" value="DEAD/DEAH_box_helicase_dom"/>
</dbReference>
<evidence type="ECO:0000313" key="14">
    <source>
        <dbReference type="EMBL" id="MCQ1528065.1"/>
    </source>
</evidence>
<dbReference type="InterPro" id="IPR001650">
    <property type="entry name" value="Helicase_C-like"/>
</dbReference>
<dbReference type="CDD" id="cd18804">
    <property type="entry name" value="SF2_C_priA"/>
    <property type="match status" value="1"/>
</dbReference>
<dbReference type="EMBL" id="JAJEKE010000001">
    <property type="protein sequence ID" value="MCQ1528065.1"/>
    <property type="molecule type" value="Genomic_DNA"/>
</dbReference>
<keyword evidence="8 11" id="KW-0067">ATP-binding</keyword>
<feature type="binding site" evidence="11">
    <location>
        <position position="557"/>
    </location>
    <ligand>
        <name>Zn(2+)</name>
        <dbReference type="ChEBI" id="CHEBI:29105"/>
        <label>1</label>
    </ligand>
</feature>
<dbReference type="NCBIfam" id="TIGR00595">
    <property type="entry name" value="priA"/>
    <property type="match status" value="1"/>
</dbReference>
<dbReference type="InterPro" id="IPR014001">
    <property type="entry name" value="Helicase_ATP-bd"/>
</dbReference>
<dbReference type="PANTHER" id="PTHR30580:SF0">
    <property type="entry name" value="PRIMOSOMAL PROTEIN N"/>
    <property type="match status" value="1"/>
</dbReference>
<feature type="binding site" evidence="11">
    <location>
        <position position="541"/>
    </location>
    <ligand>
        <name>Zn(2+)</name>
        <dbReference type="ChEBI" id="CHEBI:29105"/>
        <label>2</label>
    </ligand>
</feature>
<comment type="cofactor">
    <cofactor evidence="11">
        <name>Zn(2+)</name>
        <dbReference type="ChEBI" id="CHEBI:29105"/>
    </cofactor>
    <text evidence="11">Binds 2 zinc ions per subunit.</text>
</comment>
<feature type="binding site" evidence="11">
    <location>
        <position position="544"/>
    </location>
    <ligand>
        <name>Zn(2+)</name>
        <dbReference type="ChEBI" id="CHEBI:29105"/>
        <label>2</label>
    </ligand>
</feature>
<dbReference type="EC" id="5.6.2.4" evidence="11"/>
<dbReference type="Pfam" id="PF18319">
    <property type="entry name" value="Zn_ribbon_PriA"/>
    <property type="match status" value="1"/>
</dbReference>
<protein>
    <recommendedName>
        <fullName evidence="11">Replication restart protein PriA</fullName>
    </recommendedName>
    <alternativeName>
        <fullName evidence="11">ATP-dependent DNA helicase PriA</fullName>
        <ecNumber evidence="11">5.6.2.4</ecNumber>
    </alternativeName>
    <alternativeName>
        <fullName evidence="11">DNA 3'-5' helicase PriA</fullName>
    </alternativeName>
</protein>
<proteinExistence type="inferred from homology"/>
<feature type="binding site" evidence="11">
    <location>
        <position position="517"/>
    </location>
    <ligand>
        <name>Zn(2+)</name>
        <dbReference type="ChEBI" id="CHEBI:29105"/>
        <label>1</label>
    </ligand>
</feature>
<dbReference type="SMART" id="SM00490">
    <property type="entry name" value="HELICc"/>
    <property type="match status" value="1"/>
</dbReference>
<comment type="subunit">
    <text evidence="11">Component of the replication restart primosome.</text>
</comment>
<keyword evidence="5 11" id="KW-0378">Hydrolase</keyword>
<dbReference type="InterPro" id="IPR041222">
    <property type="entry name" value="PriA_3primeBD"/>
</dbReference>
<dbReference type="InterPro" id="IPR027417">
    <property type="entry name" value="P-loop_NTPase"/>
</dbReference>
<dbReference type="PROSITE" id="PS51194">
    <property type="entry name" value="HELICASE_CTER"/>
    <property type="match status" value="1"/>
</dbReference>
<dbReference type="SMART" id="SM00487">
    <property type="entry name" value="DEXDc"/>
    <property type="match status" value="1"/>
</dbReference>
<dbReference type="Pfam" id="PF18074">
    <property type="entry name" value="PriA_C"/>
    <property type="match status" value="1"/>
</dbReference>
<dbReference type="NCBIfam" id="NF004066">
    <property type="entry name" value="PRK05580.1-3"/>
    <property type="match status" value="1"/>
</dbReference>
<evidence type="ECO:0000256" key="5">
    <source>
        <dbReference type="ARBA" id="ARBA00022801"/>
    </source>
</evidence>
<feature type="binding site" evidence="11">
    <location>
        <position position="523"/>
    </location>
    <ligand>
        <name>Zn(2+)</name>
        <dbReference type="ChEBI" id="CHEBI:29105"/>
        <label>2</label>
    </ligand>
</feature>
<comment type="similarity">
    <text evidence="11">Belongs to the helicase family. PriA subfamily.</text>
</comment>
<dbReference type="GO" id="GO:0016787">
    <property type="term" value="F:hydrolase activity"/>
    <property type="evidence" value="ECO:0007669"/>
    <property type="project" value="UniProtKB-KW"/>
</dbReference>
<feature type="binding site" evidence="11">
    <location>
        <position position="554"/>
    </location>
    <ligand>
        <name>Zn(2+)</name>
        <dbReference type="ChEBI" id="CHEBI:29105"/>
        <label>1</label>
    </ligand>
</feature>
<keyword evidence="6 11" id="KW-0347">Helicase</keyword>
<evidence type="ECO:0000259" key="12">
    <source>
        <dbReference type="PROSITE" id="PS51192"/>
    </source>
</evidence>
<keyword evidence="9 11" id="KW-0238">DNA-binding</keyword>
<dbReference type="InterPro" id="IPR040498">
    <property type="entry name" value="PriA_CRR"/>
</dbReference>
<evidence type="ECO:0000256" key="8">
    <source>
        <dbReference type="ARBA" id="ARBA00022840"/>
    </source>
</evidence>